<evidence type="ECO:0000256" key="18">
    <source>
        <dbReference type="PIRNR" id="PIRNR001563"/>
    </source>
</evidence>
<evidence type="ECO:0000256" key="3">
    <source>
        <dbReference type="ARBA" id="ARBA00005150"/>
    </source>
</evidence>
<feature type="domain" description="Mur ligase central" evidence="20">
    <location>
        <begin position="58"/>
        <end position="284"/>
    </location>
</feature>
<comment type="cofactor">
    <cofactor evidence="1">
        <name>Mg(2+)</name>
        <dbReference type="ChEBI" id="CHEBI:18420"/>
    </cofactor>
</comment>
<evidence type="ECO:0000256" key="17">
    <source>
        <dbReference type="ARBA" id="ARBA00049161"/>
    </source>
</evidence>
<keyword evidence="13" id="KW-0460">Magnesium</keyword>
<dbReference type="PANTHER" id="PTHR11136">
    <property type="entry name" value="FOLYLPOLYGLUTAMATE SYNTHASE-RELATED"/>
    <property type="match status" value="1"/>
</dbReference>
<comment type="caution">
    <text evidence="21">The sequence shown here is derived from an EMBL/GenBank/DDBJ whole genome shotgun (WGS) entry which is preliminary data.</text>
</comment>
<dbReference type="Proteomes" id="UP000619293">
    <property type="component" value="Unassembled WGS sequence"/>
</dbReference>
<dbReference type="EC" id="6.3.2.12" evidence="6"/>
<evidence type="ECO:0000256" key="1">
    <source>
        <dbReference type="ARBA" id="ARBA00001946"/>
    </source>
</evidence>
<keyword evidence="11 18" id="KW-0547">Nucleotide-binding</keyword>
<dbReference type="InterPro" id="IPR013221">
    <property type="entry name" value="Mur_ligase_cen"/>
</dbReference>
<evidence type="ECO:0000256" key="11">
    <source>
        <dbReference type="ARBA" id="ARBA00022741"/>
    </source>
</evidence>
<dbReference type="PROSITE" id="PS01012">
    <property type="entry name" value="FOLYLPOLYGLU_SYNT_2"/>
    <property type="match status" value="1"/>
</dbReference>
<comment type="subunit">
    <text evidence="5">Monomer.</text>
</comment>
<evidence type="ECO:0000256" key="4">
    <source>
        <dbReference type="ARBA" id="ARBA00008276"/>
    </source>
</evidence>
<dbReference type="Pfam" id="PF08245">
    <property type="entry name" value="Mur_ligase_M"/>
    <property type="match status" value="1"/>
</dbReference>
<keyword evidence="12 18" id="KW-0067">ATP-binding</keyword>
<name>A0A8J3JVI1_9ACTN</name>
<evidence type="ECO:0000256" key="10">
    <source>
        <dbReference type="ARBA" id="ARBA00022723"/>
    </source>
</evidence>
<proteinExistence type="inferred from homology"/>
<dbReference type="EMBL" id="BONG01000004">
    <property type="protein sequence ID" value="GIF87623.1"/>
    <property type="molecule type" value="Genomic_DNA"/>
</dbReference>
<evidence type="ECO:0000256" key="15">
    <source>
        <dbReference type="ARBA" id="ARBA00030592"/>
    </source>
</evidence>
<evidence type="ECO:0000313" key="21">
    <source>
        <dbReference type="EMBL" id="GIF87623.1"/>
    </source>
</evidence>
<dbReference type="InterPro" id="IPR036615">
    <property type="entry name" value="Mur_ligase_C_dom_sf"/>
</dbReference>
<evidence type="ECO:0000256" key="13">
    <source>
        <dbReference type="ARBA" id="ARBA00022842"/>
    </source>
</evidence>
<dbReference type="GO" id="GO:0008841">
    <property type="term" value="F:dihydrofolate synthase activity"/>
    <property type="evidence" value="ECO:0007669"/>
    <property type="project" value="UniProtKB-EC"/>
</dbReference>
<feature type="domain" description="Mur ligase C-terminal" evidence="19">
    <location>
        <begin position="312"/>
        <end position="425"/>
    </location>
</feature>
<organism evidence="21 22">
    <name type="scientific">Catellatospora chokoriensis</name>
    <dbReference type="NCBI Taxonomy" id="310353"/>
    <lineage>
        <taxon>Bacteria</taxon>
        <taxon>Bacillati</taxon>
        <taxon>Actinomycetota</taxon>
        <taxon>Actinomycetes</taxon>
        <taxon>Micromonosporales</taxon>
        <taxon>Micromonosporaceae</taxon>
        <taxon>Catellatospora</taxon>
    </lineage>
</organism>
<evidence type="ECO:0000259" key="19">
    <source>
        <dbReference type="Pfam" id="PF02875"/>
    </source>
</evidence>
<dbReference type="AlphaFoldDB" id="A0A8J3JVI1"/>
<protein>
    <recommendedName>
        <fullName evidence="8">Dihydrofolate synthase/folylpolyglutamate synthase</fullName>
        <ecNumber evidence="6">6.3.2.12</ecNumber>
        <ecNumber evidence="7">6.3.2.17</ecNumber>
    </recommendedName>
    <alternativeName>
        <fullName evidence="15">Tetrahydrofolylpolyglutamate synthase</fullName>
    </alternativeName>
</protein>
<keyword evidence="22" id="KW-1185">Reference proteome</keyword>
<dbReference type="GO" id="GO:0005524">
    <property type="term" value="F:ATP binding"/>
    <property type="evidence" value="ECO:0007669"/>
    <property type="project" value="UniProtKB-KW"/>
</dbReference>
<evidence type="ECO:0000313" key="22">
    <source>
        <dbReference type="Proteomes" id="UP000619293"/>
    </source>
</evidence>
<dbReference type="SUPFAM" id="SSF53623">
    <property type="entry name" value="MurD-like peptide ligases, catalytic domain"/>
    <property type="match status" value="1"/>
</dbReference>
<dbReference type="GO" id="GO:0046872">
    <property type="term" value="F:metal ion binding"/>
    <property type="evidence" value="ECO:0007669"/>
    <property type="project" value="UniProtKB-KW"/>
</dbReference>
<keyword evidence="9 18" id="KW-0436">Ligase</keyword>
<dbReference type="Gene3D" id="3.90.190.20">
    <property type="entry name" value="Mur ligase, C-terminal domain"/>
    <property type="match status" value="1"/>
</dbReference>
<evidence type="ECO:0000256" key="5">
    <source>
        <dbReference type="ARBA" id="ARBA00011245"/>
    </source>
</evidence>
<dbReference type="GO" id="GO:0005737">
    <property type="term" value="C:cytoplasm"/>
    <property type="evidence" value="ECO:0007669"/>
    <property type="project" value="TreeGrafter"/>
</dbReference>
<dbReference type="InterPro" id="IPR036565">
    <property type="entry name" value="Mur-like_cat_sf"/>
</dbReference>
<dbReference type="GO" id="GO:0004326">
    <property type="term" value="F:tetrahydrofolylpolyglutamate synthase activity"/>
    <property type="evidence" value="ECO:0007669"/>
    <property type="project" value="UniProtKB-EC"/>
</dbReference>
<gene>
    <name evidence="21" type="ORF">Cch02nite_10670</name>
</gene>
<reference evidence="21 22" key="1">
    <citation type="submission" date="2021-01" db="EMBL/GenBank/DDBJ databases">
        <title>Whole genome shotgun sequence of Catellatospora chokoriensis NBRC 107358.</title>
        <authorList>
            <person name="Komaki H."/>
            <person name="Tamura T."/>
        </authorList>
    </citation>
    <scope>NUCLEOTIDE SEQUENCE [LARGE SCALE GENOMIC DNA]</scope>
    <source>
        <strain evidence="21 22">NBRC 107358</strain>
    </source>
</reference>
<evidence type="ECO:0000259" key="20">
    <source>
        <dbReference type="Pfam" id="PF08245"/>
    </source>
</evidence>
<evidence type="ECO:0000256" key="16">
    <source>
        <dbReference type="ARBA" id="ARBA00047493"/>
    </source>
</evidence>
<dbReference type="NCBIfam" id="TIGR01499">
    <property type="entry name" value="folC"/>
    <property type="match status" value="1"/>
</dbReference>
<comment type="pathway">
    <text evidence="3">Cofactor biosynthesis; tetrahydrofolylpolyglutamate biosynthesis.</text>
</comment>
<dbReference type="InterPro" id="IPR001645">
    <property type="entry name" value="Folylpolyglutamate_synth"/>
</dbReference>
<evidence type="ECO:0000256" key="7">
    <source>
        <dbReference type="ARBA" id="ARBA00013025"/>
    </source>
</evidence>
<evidence type="ECO:0000256" key="14">
    <source>
        <dbReference type="ARBA" id="ARBA00022909"/>
    </source>
</evidence>
<comment type="similarity">
    <text evidence="4 18">Belongs to the folylpolyglutamate synthase family.</text>
</comment>
<comment type="catalytic activity">
    <reaction evidence="16">
        <text>(6S)-5,6,7,8-tetrahydrofolyl-(gamma-L-Glu)(n) + L-glutamate + ATP = (6S)-5,6,7,8-tetrahydrofolyl-(gamma-L-Glu)(n+1) + ADP + phosphate + H(+)</text>
        <dbReference type="Rhea" id="RHEA:10580"/>
        <dbReference type="Rhea" id="RHEA-COMP:14738"/>
        <dbReference type="Rhea" id="RHEA-COMP:14740"/>
        <dbReference type="ChEBI" id="CHEBI:15378"/>
        <dbReference type="ChEBI" id="CHEBI:29985"/>
        <dbReference type="ChEBI" id="CHEBI:30616"/>
        <dbReference type="ChEBI" id="CHEBI:43474"/>
        <dbReference type="ChEBI" id="CHEBI:141005"/>
        <dbReference type="ChEBI" id="CHEBI:456216"/>
        <dbReference type="EC" id="6.3.2.17"/>
    </reaction>
</comment>
<dbReference type="Gene3D" id="3.40.1190.10">
    <property type="entry name" value="Mur-like, catalytic domain"/>
    <property type="match status" value="1"/>
</dbReference>
<evidence type="ECO:0000256" key="9">
    <source>
        <dbReference type="ARBA" id="ARBA00022598"/>
    </source>
</evidence>
<dbReference type="SUPFAM" id="SSF53244">
    <property type="entry name" value="MurD-like peptide ligases, peptide-binding domain"/>
    <property type="match status" value="1"/>
</dbReference>
<comment type="pathway">
    <text evidence="2">Cofactor biosynthesis; tetrahydrofolate biosynthesis; 7,8-dihydrofolate from 2-amino-4-hydroxy-6-hydroxymethyl-7,8-dihydropteridine diphosphate and 4-aminobenzoate: step 2/2.</text>
</comment>
<dbReference type="GO" id="GO:0046656">
    <property type="term" value="P:folic acid biosynthetic process"/>
    <property type="evidence" value="ECO:0007669"/>
    <property type="project" value="UniProtKB-KW"/>
</dbReference>
<dbReference type="EC" id="6.3.2.17" evidence="7"/>
<dbReference type="InterPro" id="IPR004101">
    <property type="entry name" value="Mur_ligase_C"/>
</dbReference>
<accession>A0A8J3JVI1</accession>
<dbReference type="PANTHER" id="PTHR11136:SF0">
    <property type="entry name" value="DIHYDROFOLATE SYNTHETASE-RELATED"/>
    <property type="match status" value="1"/>
</dbReference>
<dbReference type="Pfam" id="PF02875">
    <property type="entry name" value="Mur_ligase_C"/>
    <property type="match status" value="1"/>
</dbReference>
<dbReference type="PIRSF" id="PIRSF001563">
    <property type="entry name" value="Folylpolyglu_synth"/>
    <property type="match status" value="1"/>
</dbReference>
<evidence type="ECO:0000256" key="6">
    <source>
        <dbReference type="ARBA" id="ARBA00013023"/>
    </source>
</evidence>
<keyword evidence="14" id="KW-0289">Folate biosynthesis</keyword>
<dbReference type="PROSITE" id="PS01011">
    <property type="entry name" value="FOLYLPOLYGLU_SYNT_1"/>
    <property type="match status" value="1"/>
</dbReference>
<evidence type="ECO:0000256" key="8">
    <source>
        <dbReference type="ARBA" id="ARBA00019357"/>
    </source>
</evidence>
<evidence type="ECO:0000256" key="2">
    <source>
        <dbReference type="ARBA" id="ARBA00004799"/>
    </source>
</evidence>
<comment type="catalytic activity">
    <reaction evidence="17">
        <text>7,8-dihydropteroate + L-glutamate + ATP = 7,8-dihydrofolate + ADP + phosphate + H(+)</text>
        <dbReference type="Rhea" id="RHEA:23584"/>
        <dbReference type="ChEBI" id="CHEBI:15378"/>
        <dbReference type="ChEBI" id="CHEBI:17839"/>
        <dbReference type="ChEBI" id="CHEBI:29985"/>
        <dbReference type="ChEBI" id="CHEBI:30616"/>
        <dbReference type="ChEBI" id="CHEBI:43474"/>
        <dbReference type="ChEBI" id="CHEBI:57451"/>
        <dbReference type="ChEBI" id="CHEBI:456216"/>
        <dbReference type="EC" id="6.3.2.12"/>
    </reaction>
</comment>
<keyword evidence="10" id="KW-0479">Metal-binding</keyword>
<dbReference type="InterPro" id="IPR018109">
    <property type="entry name" value="Folylpolyglutamate_synth_CS"/>
</dbReference>
<sequence length="453" mass="48042">MTFVSSSAQDGQDITYAEVEAALDRRGFTRMVFDLGRIEELLDVLGSPQRAYPSIHLTGTNGKTSTARMIDSLLRAHGLHTGRYTSPHLETVRERISLDGQPVDEERFTAVYAEVGPLAELIDARSDEPLTYFDMTTALAFATFADAPVDVAVVEVGLGGAEDATNVIQAGVAVITPIGLDHTEWLGDTIADIALAKSGIVHEGATLICALQPEEAMEPILERCAEVGATVAREGSEFGVIERNVALGGQVLTLQGLGGVYDEIFLPLHGAHQAQNAALALAAVEAFLGAGKDRQLEVELVREGFSSSSSPGRLERVRNAPTVLVDAAHNPHGMAATVAALTEEFSFRRLVAVVGMLGDKDAAGVLDLLEPVVDELVCTRNSSPRALPAEELAEIAYEIFGEDRVHVHPELPDAIEAAVTLAESDIDAGISGVGVLITGSVVTVADARKLFHR</sequence>
<dbReference type="FunFam" id="3.40.1190.10:FF:000004">
    <property type="entry name" value="Dihydrofolate synthase/folylpolyglutamate synthase"/>
    <property type="match status" value="1"/>
</dbReference>
<evidence type="ECO:0000256" key="12">
    <source>
        <dbReference type="ARBA" id="ARBA00022840"/>
    </source>
</evidence>